<feature type="domain" description="Putative DNA-binding" evidence="1">
    <location>
        <begin position="10"/>
        <end position="105"/>
    </location>
</feature>
<dbReference type="Gene3D" id="1.10.150.690">
    <property type="entry name" value="DUF2063"/>
    <property type="match status" value="1"/>
</dbReference>
<dbReference type="RefSeq" id="WP_353402199.1">
    <property type="nucleotide sequence ID" value="NZ_BAABWU010000021.1"/>
</dbReference>
<sequence length="271" mass="30392">MSAPPELLDLQKWMQGALLQPQQTPPQEIEDRVQSTSRLSAAAALEIYQNSYNLRIAACMRDQFPALCYALGEGLFNDFVAEYIRQDPPESYTLYDLGRRFAGFLQANRPDLGAPVPELWVDFIIDLTRFERQVFSTFDCAGAEDLHLAELATPDAALVVQPSLSVASYGFPVGTYYHAVRQGRAPHPPLREQVYLAVLRKDYVTHTIPVSFGHFVFLHAMCQGGTVQTALATVSQQLGQPPDRVEQAWKDAAEIRDGWITAGFFLDRRWA</sequence>
<dbReference type="InterPro" id="IPR018640">
    <property type="entry name" value="DUF2063"/>
</dbReference>
<evidence type="ECO:0000313" key="3">
    <source>
        <dbReference type="Proteomes" id="UP001441944"/>
    </source>
</evidence>
<evidence type="ECO:0000313" key="2">
    <source>
        <dbReference type="EMBL" id="GAA6198356.1"/>
    </source>
</evidence>
<gene>
    <name evidence="2" type="ORF">NBRC116598_38010</name>
</gene>
<accession>A0ABQ0AR54</accession>
<reference evidence="2 3" key="1">
    <citation type="submission" date="2024-04" db="EMBL/GenBank/DDBJ databases">
        <title>Draft genome sequence of Pseudophaeobacter arcticus NBRC 116598.</title>
        <authorList>
            <person name="Miyakawa T."/>
            <person name="Kusuya Y."/>
            <person name="Miura T."/>
        </authorList>
    </citation>
    <scope>NUCLEOTIDE SEQUENCE [LARGE SCALE GENOMIC DNA]</scope>
    <source>
        <strain evidence="2 3">SU-CL00105</strain>
    </source>
</reference>
<dbReference type="Proteomes" id="UP001441944">
    <property type="component" value="Unassembled WGS sequence"/>
</dbReference>
<organism evidence="2 3">
    <name type="scientific">Pseudophaeobacter arcticus</name>
    <dbReference type="NCBI Taxonomy" id="385492"/>
    <lineage>
        <taxon>Bacteria</taxon>
        <taxon>Pseudomonadati</taxon>
        <taxon>Pseudomonadota</taxon>
        <taxon>Alphaproteobacteria</taxon>
        <taxon>Rhodobacterales</taxon>
        <taxon>Paracoccaceae</taxon>
        <taxon>Pseudophaeobacter</taxon>
    </lineage>
</organism>
<keyword evidence="3" id="KW-1185">Reference proteome</keyword>
<dbReference type="InterPro" id="IPR044922">
    <property type="entry name" value="DUF2063_N_sf"/>
</dbReference>
<protein>
    <recommendedName>
        <fullName evidence="1">Putative DNA-binding domain-containing protein</fullName>
    </recommendedName>
</protein>
<name>A0ABQ0AR54_9RHOB</name>
<dbReference type="EMBL" id="BAABWU010000021">
    <property type="protein sequence ID" value="GAA6198356.1"/>
    <property type="molecule type" value="Genomic_DNA"/>
</dbReference>
<dbReference type="Pfam" id="PF09836">
    <property type="entry name" value="DUF2063"/>
    <property type="match status" value="1"/>
</dbReference>
<comment type="caution">
    <text evidence="2">The sequence shown here is derived from an EMBL/GenBank/DDBJ whole genome shotgun (WGS) entry which is preliminary data.</text>
</comment>
<evidence type="ECO:0000259" key="1">
    <source>
        <dbReference type="Pfam" id="PF09836"/>
    </source>
</evidence>
<proteinExistence type="predicted"/>